<dbReference type="InterPro" id="IPR000668">
    <property type="entry name" value="Peptidase_C1A_C"/>
</dbReference>
<keyword evidence="2" id="KW-0865">Zymogen</keyword>
<feature type="domain" description="Peptidase C1A papain C-terminal" evidence="4">
    <location>
        <begin position="120"/>
        <end position="336"/>
    </location>
</feature>
<sequence length="337" mass="36910">MGAQILGGDFQLGDVEGESLEQLQNFMAWASKYQKSYPTKEEFLRRFKVFLGNIESLGAFIEQARGDEKFIGAPSGMHELELNKFADLTEEEYKALLGFKYDPATRGDATVEPLTAEGDLPASINWAEKGFVSPVKDQGACGSCWSFSTTGAIESALQIKTGGKQLFSEQQLIDCSISFGNNGCSGGLVEYAFNYAKHVPMETETQYPYKAANQKCAQAELEGDLQISDFKEVQRFNPEQLAQALNLGPVSVGVDASGVAFKFYKSGVIKKWCGTSIDHAVLAVGYGTDSDGSDYWLVKNSWGGDWGEHGYFRVLRDMSKEDEGTCGILQTPSYPIV</sequence>
<dbReference type="InterPro" id="IPR013201">
    <property type="entry name" value="Prot_inhib_I29"/>
</dbReference>
<evidence type="ECO:0000256" key="3">
    <source>
        <dbReference type="ARBA" id="ARBA00023157"/>
    </source>
</evidence>
<feature type="domain" description="Cathepsin propeptide inhibitor" evidence="5">
    <location>
        <begin position="26"/>
        <end position="93"/>
    </location>
</feature>
<evidence type="ECO:0000259" key="5">
    <source>
        <dbReference type="SMART" id="SM00848"/>
    </source>
</evidence>
<dbReference type="Pfam" id="PF08246">
    <property type="entry name" value="Inhibitor_I29"/>
    <property type="match status" value="1"/>
</dbReference>
<dbReference type="CDD" id="cd02248">
    <property type="entry name" value="Peptidase_C1A"/>
    <property type="match status" value="1"/>
</dbReference>
<keyword evidence="3" id="KW-1015">Disulfide bond</keyword>
<gene>
    <name evidence="6" type="ORF">SRAS04492_LOCUS1471</name>
</gene>
<dbReference type="FunFam" id="3.90.70.10:FF:000332">
    <property type="entry name" value="Cathepsin L1"/>
    <property type="match status" value="1"/>
</dbReference>
<dbReference type="SMART" id="SM00645">
    <property type="entry name" value="Pept_C1"/>
    <property type="match status" value="1"/>
</dbReference>
<dbReference type="PROSITE" id="PS00139">
    <property type="entry name" value="THIOL_PROTEASE_CYS"/>
    <property type="match status" value="1"/>
</dbReference>
<evidence type="ECO:0000256" key="1">
    <source>
        <dbReference type="ARBA" id="ARBA00008455"/>
    </source>
</evidence>
<dbReference type="InterPro" id="IPR000169">
    <property type="entry name" value="Pept_cys_AS"/>
</dbReference>
<dbReference type="PANTHER" id="PTHR12411">
    <property type="entry name" value="CYSTEINE PROTEASE FAMILY C1-RELATED"/>
    <property type="match status" value="1"/>
</dbReference>
<dbReference type="InterPro" id="IPR025661">
    <property type="entry name" value="Pept_asp_AS"/>
</dbReference>
<dbReference type="Gene3D" id="3.90.70.10">
    <property type="entry name" value="Cysteine proteinases"/>
    <property type="match status" value="1"/>
</dbReference>
<reference evidence="6" key="1">
    <citation type="submission" date="2021-01" db="EMBL/GenBank/DDBJ databases">
        <authorList>
            <person name="Corre E."/>
            <person name="Pelletier E."/>
            <person name="Niang G."/>
            <person name="Scheremetjew M."/>
            <person name="Finn R."/>
            <person name="Kale V."/>
            <person name="Holt S."/>
            <person name="Cochrane G."/>
            <person name="Meng A."/>
            <person name="Brown T."/>
            <person name="Cohen L."/>
        </authorList>
    </citation>
    <scope>NUCLEOTIDE SEQUENCE</scope>
    <source>
        <strain evidence="6">Ras09</strain>
    </source>
</reference>
<name>A0A7S3CIY7_9SPIT</name>
<dbReference type="AlphaFoldDB" id="A0A7S3CIY7"/>
<comment type="similarity">
    <text evidence="1">Belongs to the peptidase C1 family.</text>
</comment>
<organism evidence="6">
    <name type="scientific">Strombidium rassoulzadegani</name>
    <dbReference type="NCBI Taxonomy" id="1082188"/>
    <lineage>
        <taxon>Eukaryota</taxon>
        <taxon>Sar</taxon>
        <taxon>Alveolata</taxon>
        <taxon>Ciliophora</taxon>
        <taxon>Intramacronucleata</taxon>
        <taxon>Spirotrichea</taxon>
        <taxon>Oligotrichia</taxon>
        <taxon>Strombidiidae</taxon>
        <taxon>Strombidium</taxon>
    </lineage>
</organism>
<dbReference type="PRINTS" id="PR00705">
    <property type="entry name" value="PAPAIN"/>
</dbReference>
<dbReference type="GO" id="GO:0006508">
    <property type="term" value="P:proteolysis"/>
    <property type="evidence" value="ECO:0007669"/>
    <property type="project" value="InterPro"/>
</dbReference>
<dbReference type="GO" id="GO:0008234">
    <property type="term" value="F:cysteine-type peptidase activity"/>
    <property type="evidence" value="ECO:0007669"/>
    <property type="project" value="InterPro"/>
</dbReference>
<evidence type="ECO:0000259" key="4">
    <source>
        <dbReference type="SMART" id="SM00645"/>
    </source>
</evidence>
<dbReference type="InterPro" id="IPR039417">
    <property type="entry name" value="Peptidase_C1A_papain-like"/>
</dbReference>
<evidence type="ECO:0000313" key="6">
    <source>
        <dbReference type="EMBL" id="CAE0229687.1"/>
    </source>
</evidence>
<protein>
    <submittedName>
        <fullName evidence="6">Uncharacterized protein</fullName>
    </submittedName>
</protein>
<dbReference type="Pfam" id="PF00112">
    <property type="entry name" value="Peptidase_C1"/>
    <property type="match status" value="1"/>
</dbReference>
<dbReference type="InterPro" id="IPR025660">
    <property type="entry name" value="Pept_his_AS"/>
</dbReference>
<dbReference type="PROSITE" id="PS00640">
    <property type="entry name" value="THIOL_PROTEASE_ASN"/>
    <property type="match status" value="1"/>
</dbReference>
<dbReference type="SUPFAM" id="SSF54001">
    <property type="entry name" value="Cysteine proteinases"/>
    <property type="match status" value="1"/>
</dbReference>
<evidence type="ECO:0000256" key="2">
    <source>
        <dbReference type="ARBA" id="ARBA00023145"/>
    </source>
</evidence>
<dbReference type="InterPro" id="IPR013128">
    <property type="entry name" value="Peptidase_C1A"/>
</dbReference>
<accession>A0A7S3CIY7</accession>
<dbReference type="EMBL" id="HBIA01002895">
    <property type="protein sequence ID" value="CAE0229687.1"/>
    <property type="molecule type" value="Transcribed_RNA"/>
</dbReference>
<dbReference type="SMART" id="SM00848">
    <property type="entry name" value="Inhibitor_I29"/>
    <property type="match status" value="1"/>
</dbReference>
<dbReference type="InterPro" id="IPR038765">
    <property type="entry name" value="Papain-like_cys_pep_sf"/>
</dbReference>
<proteinExistence type="inferred from homology"/>
<dbReference type="PROSITE" id="PS00639">
    <property type="entry name" value="THIOL_PROTEASE_HIS"/>
    <property type="match status" value="1"/>
</dbReference>